<accession>A0A813TU38</accession>
<dbReference type="GO" id="GO:0005634">
    <property type="term" value="C:nucleus"/>
    <property type="evidence" value="ECO:0007669"/>
    <property type="project" value="TreeGrafter"/>
</dbReference>
<dbReference type="Pfam" id="PF03184">
    <property type="entry name" value="DDE_1"/>
    <property type="match status" value="1"/>
</dbReference>
<dbReference type="PROSITE" id="PS51253">
    <property type="entry name" value="HTH_CENPB"/>
    <property type="match status" value="1"/>
</dbReference>
<dbReference type="EMBL" id="CAJNOC010000929">
    <property type="protein sequence ID" value="CAF0818488.1"/>
    <property type="molecule type" value="Genomic_DNA"/>
</dbReference>
<dbReference type="Gene3D" id="1.10.10.60">
    <property type="entry name" value="Homeodomain-like"/>
    <property type="match status" value="1"/>
</dbReference>
<feature type="region of interest" description="Disordered" evidence="2">
    <location>
        <begin position="427"/>
        <end position="476"/>
    </location>
</feature>
<dbReference type="Pfam" id="PF03221">
    <property type="entry name" value="HTH_Tnp_Tc5"/>
    <property type="match status" value="1"/>
</dbReference>
<dbReference type="PANTHER" id="PTHR19303">
    <property type="entry name" value="TRANSPOSON"/>
    <property type="match status" value="1"/>
</dbReference>
<dbReference type="InterPro" id="IPR050863">
    <property type="entry name" value="CenT-Element_Derived"/>
</dbReference>
<dbReference type="InterPro" id="IPR009057">
    <property type="entry name" value="Homeodomain-like_sf"/>
</dbReference>
<evidence type="ECO:0000259" key="3">
    <source>
        <dbReference type="PROSITE" id="PS51253"/>
    </source>
</evidence>
<feature type="region of interest" description="Disordered" evidence="2">
    <location>
        <begin position="1"/>
        <end position="21"/>
    </location>
</feature>
<evidence type="ECO:0000256" key="1">
    <source>
        <dbReference type="ARBA" id="ARBA00023125"/>
    </source>
</evidence>
<dbReference type="InterPro" id="IPR006600">
    <property type="entry name" value="HTH_CenpB_DNA-bd_dom"/>
</dbReference>
<gene>
    <name evidence="4" type="ORF">OXX778_LOCUS7338</name>
</gene>
<keyword evidence="5" id="KW-1185">Reference proteome</keyword>
<proteinExistence type="predicted"/>
<dbReference type="SUPFAM" id="SSF46689">
    <property type="entry name" value="Homeodomain-like"/>
    <property type="match status" value="1"/>
</dbReference>
<dbReference type="InterPro" id="IPR004875">
    <property type="entry name" value="DDE_SF_endonuclease_dom"/>
</dbReference>
<evidence type="ECO:0000313" key="4">
    <source>
        <dbReference type="EMBL" id="CAF0818488.1"/>
    </source>
</evidence>
<reference evidence="4" key="1">
    <citation type="submission" date="2021-02" db="EMBL/GenBank/DDBJ databases">
        <authorList>
            <person name="Nowell W R."/>
        </authorList>
    </citation>
    <scope>NUCLEOTIDE SEQUENCE</scope>
    <source>
        <strain evidence="4">Ploen Becks lab</strain>
    </source>
</reference>
<evidence type="ECO:0000313" key="5">
    <source>
        <dbReference type="Proteomes" id="UP000663879"/>
    </source>
</evidence>
<dbReference type="Proteomes" id="UP000663879">
    <property type="component" value="Unassembled WGS sequence"/>
</dbReference>
<protein>
    <recommendedName>
        <fullName evidence="3">HTH CENPB-type domain-containing protein</fullName>
    </recommendedName>
</protein>
<feature type="domain" description="HTH CENPB-type" evidence="3">
    <location>
        <begin position="21"/>
        <end position="97"/>
    </location>
</feature>
<evidence type="ECO:0000256" key="2">
    <source>
        <dbReference type="SAM" id="MobiDB-lite"/>
    </source>
</evidence>
<dbReference type="OrthoDB" id="8123525at2759"/>
<dbReference type="PANTHER" id="PTHR19303:SF73">
    <property type="entry name" value="PROTEIN PDC2"/>
    <property type="match status" value="1"/>
</dbReference>
<name>A0A813TU38_9BILA</name>
<dbReference type="GO" id="GO:0003677">
    <property type="term" value="F:DNA binding"/>
    <property type="evidence" value="ECO:0007669"/>
    <property type="project" value="UniProtKB-KW"/>
</dbReference>
<organism evidence="4 5">
    <name type="scientific">Brachionus calyciflorus</name>
    <dbReference type="NCBI Taxonomy" id="104777"/>
    <lineage>
        <taxon>Eukaryota</taxon>
        <taxon>Metazoa</taxon>
        <taxon>Spiralia</taxon>
        <taxon>Gnathifera</taxon>
        <taxon>Rotifera</taxon>
        <taxon>Eurotatoria</taxon>
        <taxon>Monogononta</taxon>
        <taxon>Pseudotrocha</taxon>
        <taxon>Ploima</taxon>
        <taxon>Brachionidae</taxon>
        <taxon>Brachionus</taxon>
    </lineage>
</organism>
<dbReference type="SMART" id="SM00674">
    <property type="entry name" value="CENPB"/>
    <property type="match status" value="1"/>
</dbReference>
<sequence length="476" mass="54923">MIDDLNDDVNPSDVEPAPVEPLDLQSNQIYPEIEKELLEWFDLERLNKRSVSGLDIKNKAVEIHQRLYAALLAQSPFQESDGWLYGWLQRNNKNYRRVTTTGRDLPRNFVQVIADFLTKSIETYRATNWNRSKIYNMDETSIFLDCPSRYTFADMGAKRFKVDTNGAEMVRISAAFTASSCGNKLPIFLIILRSRELENYIPPDNIRILYKSSATFSEDTICDYLESIMSNRQGSYLYLDSARCHITSSVKQKFNNLELQQFIIPPRMTNILQLADVSWFATIKKAYCVKWSHWSRTRQKDFTVHGNSKSPGYVLAIQWLFEIWDDFDERLIFDSFDACVITGQSHLHNTLKNLVNNNLTFNSYIDDLDEDENILVETPVSLMPRTSPEQSPIQSYQNPPNTTYAIIQNRTPASQRKPQLAGRYVLRETNSSQNPNQSNVDTSSIVSEKVPQVAKKRGRKPLPRDENGKIIRTQQI</sequence>
<dbReference type="AlphaFoldDB" id="A0A813TU38"/>
<keyword evidence="1" id="KW-0238">DNA-binding</keyword>
<feature type="compositionally biased region" description="Polar residues" evidence="2">
    <location>
        <begin position="428"/>
        <end position="446"/>
    </location>
</feature>
<comment type="caution">
    <text evidence="4">The sequence shown here is derived from an EMBL/GenBank/DDBJ whole genome shotgun (WGS) entry which is preliminary data.</text>
</comment>